<feature type="coiled-coil region" evidence="10">
    <location>
        <begin position="150"/>
        <end position="177"/>
    </location>
</feature>
<keyword evidence="7" id="KW-1133">Transmembrane helix</keyword>
<evidence type="ECO:0000256" key="10">
    <source>
        <dbReference type="SAM" id="Coils"/>
    </source>
</evidence>
<dbReference type="STRING" id="571298.SAMN04488026_104728"/>
<name>A0A1G9DG77_9RHOB</name>
<keyword evidence="3 9" id="KW-0813">Transport</keyword>
<dbReference type="NCBIfam" id="TIGR01843">
    <property type="entry name" value="type_I_hlyD"/>
    <property type="match status" value="1"/>
</dbReference>
<dbReference type="Gene3D" id="2.40.50.100">
    <property type="match status" value="1"/>
</dbReference>
<evidence type="ECO:0000256" key="4">
    <source>
        <dbReference type="ARBA" id="ARBA00022475"/>
    </source>
</evidence>
<protein>
    <recommendedName>
        <fullName evidence="9">Membrane fusion protein (MFP) family protein</fullName>
    </recommendedName>
</protein>
<dbReference type="PANTHER" id="PTHR30386">
    <property type="entry name" value="MEMBRANE FUSION SUBUNIT OF EMRAB-TOLC MULTIDRUG EFFLUX PUMP"/>
    <property type="match status" value="1"/>
</dbReference>
<comment type="subcellular location">
    <subcellularLocation>
        <location evidence="1 9">Cell inner membrane</location>
        <topology evidence="1 9">Single-pass membrane protein</topology>
    </subcellularLocation>
</comment>
<evidence type="ECO:0000256" key="3">
    <source>
        <dbReference type="ARBA" id="ARBA00022448"/>
    </source>
</evidence>
<dbReference type="RefSeq" id="WP_093160549.1">
    <property type="nucleotide sequence ID" value="NZ_FNEK01000047.1"/>
</dbReference>
<dbReference type="Gene3D" id="2.40.30.170">
    <property type="match status" value="1"/>
</dbReference>
<evidence type="ECO:0000313" key="13">
    <source>
        <dbReference type="EMBL" id="SDK62850.1"/>
    </source>
</evidence>
<evidence type="ECO:0000256" key="7">
    <source>
        <dbReference type="ARBA" id="ARBA00022989"/>
    </source>
</evidence>
<keyword evidence="5 9" id="KW-0997">Cell inner membrane</keyword>
<dbReference type="PRINTS" id="PR01490">
    <property type="entry name" value="RTXTOXIND"/>
</dbReference>
<dbReference type="InterPro" id="IPR058982">
    <property type="entry name" value="Beta-barrel_AprE"/>
</dbReference>
<dbReference type="PANTHER" id="PTHR30386:SF17">
    <property type="entry name" value="ALKALINE PROTEASE SECRETION PROTEIN APRE"/>
    <property type="match status" value="1"/>
</dbReference>
<feature type="domain" description="AprE-like beta-barrel" evidence="12">
    <location>
        <begin position="321"/>
        <end position="411"/>
    </location>
</feature>
<dbReference type="GO" id="GO:0005886">
    <property type="term" value="C:plasma membrane"/>
    <property type="evidence" value="ECO:0007669"/>
    <property type="project" value="UniProtKB-SubCell"/>
</dbReference>
<dbReference type="AlphaFoldDB" id="A0A1G9DG77"/>
<evidence type="ECO:0000259" key="11">
    <source>
        <dbReference type="Pfam" id="PF25994"/>
    </source>
</evidence>
<evidence type="ECO:0000313" key="14">
    <source>
        <dbReference type="Proteomes" id="UP000199382"/>
    </source>
</evidence>
<dbReference type="GO" id="GO:0015031">
    <property type="term" value="P:protein transport"/>
    <property type="evidence" value="ECO:0007669"/>
    <property type="project" value="InterPro"/>
</dbReference>
<evidence type="ECO:0000256" key="8">
    <source>
        <dbReference type="ARBA" id="ARBA00023136"/>
    </source>
</evidence>
<dbReference type="Pfam" id="PF25994">
    <property type="entry name" value="HH_AprE"/>
    <property type="match status" value="1"/>
</dbReference>
<accession>A0A1G9DG77</accession>
<evidence type="ECO:0000256" key="9">
    <source>
        <dbReference type="RuleBase" id="RU365093"/>
    </source>
</evidence>
<comment type="similarity">
    <text evidence="2 9">Belongs to the membrane fusion protein (MFP) (TC 8.A.1) family.</text>
</comment>
<evidence type="ECO:0000256" key="1">
    <source>
        <dbReference type="ARBA" id="ARBA00004377"/>
    </source>
</evidence>
<dbReference type="InterPro" id="IPR010129">
    <property type="entry name" value="T1SS_HlyD"/>
</dbReference>
<feature type="domain" description="AprE-like long alpha-helical hairpin" evidence="11">
    <location>
        <begin position="89"/>
        <end position="276"/>
    </location>
</feature>
<keyword evidence="8" id="KW-0472">Membrane</keyword>
<dbReference type="Proteomes" id="UP000199382">
    <property type="component" value="Unassembled WGS sequence"/>
</dbReference>
<evidence type="ECO:0000256" key="6">
    <source>
        <dbReference type="ARBA" id="ARBA00022692"/>
    </source>
</evidence>
<keyword evidence="14" id="KW-1185">Reference proteome</keyword>
<proteinExistence type="inferred from homology"/>
<dbReference type="InterPro" id="IPR050739">
    <property type="entry name" value="MFP"/>
</dbReference>
<keyword evidence="10" id="KW-0175">Coiled coil</keyword>
<evidence type="ECO:0000259" key="12">
    <source>
        <dbReference type="Pfam" id="PF26002"/>
    </source>
</evidence>
<keyword evidence="6" id="KW-0812">Transmembrane</keyword>
<dbReference type="Pfam" id="PF26002">
    <property type="entry name" value="Beta-barrel_AprE"/>
    <property type="match status" value="1"/>
</dbReference>
<dbReference type="InterPro" id="IPR058781">
    <property type="entry name" value="HH_AprE-like"/>
</dbReference>
<gene>
    <name evidence="13" type="ORF">SAMN04488026_104728</name>
</gene>
<sequence>MNRRSRMSARFPLWLGLISIALLLGGFGSWSLTSRIAGAVVASGHVEVDQHRQVVQHLDGGIVKRLLVQEGDRVGAGQKLIELEDSELRSELTIVEGQVFELMARAGRFEAERDGAQEITYPAELLAAASTRSEIADLVAGQTRLFQARLGTLQKEADQLARRRQQIESQVDGIDAQRTALTEQLSLIGQELQDQQHLLDKGLAQASRVLSLQRERSGLAGSLGELAASRAETLGRMTEMDIEILKLETDRREEAISQLRDLKSSIVELNERRHSLGKRLSRLEIAAPAAGIVHGLVVNTPRSVIRAAEPVAYIVPQDRPLVITARIDPLHVDEVFVGQEVTLRFPAFDSRRTPELGGRVFRISADAFSDERSGQSFYRCEIVLDEDEIKKLGEGKEVLPGMPVEAYIRTGERSPLAYLVKPFTDYFNKAFRES</sequence>
<dbReference type="OrthoDB" id="9810980at2"/>
<evidence type="ECO:0000256" key="5">
    <source>
        <dbReference type="ARBA" id="ARBA00022519"/>
    </source>
</evidence>
<organism evidence="13 14">
    <name type="scientific">Aliiruegeria lutimaris</name>
    <dbReference type="NCBI Taxonomy" id="571298"/>
    <lineage>
        <taxon>Bacteria</taxon>
        <taxon>Pseudomonadati</taxon>
        <taxon>Pseudomonadota</taxon>
        <taxon>Alphaproteobacteria</taxon>
        <taxon>Rhodobacterales</taxon>
        <taxon>Roseobacteraceae</taxon>
        <taxon>Aliiruegeria</taxon>
    </lineage>
</organism>
<keyword evidence="4 9" id="KW-1003">Cell membrane</keyword>
<evidence type="ECO:0000256" key="2">
    <source>
        <dbReference type="ARBA" id="ARBA00009477"/>
    </source>
</evidence>
<reference evidence="13 14" key="1">
    <citation type="submission" date="2016-10" db="EMBL/GenBank/DDBJ databases">
        <authorList>
            <person name="de Groot N.N."/>
        </authorList>
    </citation>
    <scope>NUCLEOTIDE SEQUENCE [LARGE SCALE GENOMIC DNA]</scope>
    <source>
        <strain evidence="13 14">DSM 25294</strain>
    </source>
</reference>
<feature type="coiled-coil region" evidence="10">
    <location>
        <begin position="252"/>
        <end position="286"/>
    </location>
</feature>
<dbReference type="EMBL" id="FNEK01000047">
    <property type="protein sequence ID" value="SDK62850.1"/>
    <property type="molecule type" value="Genomic_DNA"/>
</dbReference>